<evidence type="ECO:0000313" key="11">
    <source>
        <dbReference type="EMBL" id="GMI33054.1"/>
    </source>
</evidence>
<evidence type="ECO:0000313" key="12">
    <source>
        <dbReference type="Proteomes" id="UP001165060"/>
    </source>
</evidence>
<evidence type="ECO:0000256" key="3">
    <source>
        <dbReference type="ARBA" id="ARBA00007460"/>
    </source>
</evidence>
<dbReference type="PANTHER" id="PTHR21532:SF0">
    <property type="entry name" value="CILIA- AND FLAGELLA-ASSOCIATED PROTEIN 36"/>
    <property type="match status" value="1"/>
</dbReference>
<evidence type="ECO:0000256" key="5">
    <source>
        <dbReference type="ARBA" id="ARBA00022490"/>
    </source>
</evidence>
<accession>A0ABQ6MUP2</accession>
<comment type="subcellular location">
    <subcellularLocation>
        <location evidence="1">Cell projection</location>
        <location evidence="1">Cilium</location>
    </subcellularLocation>
    <subcellularLocation>
        <location evidence="2">Cytoplasm</location>
    </subcellularLocation>
</comment>
<keyword evidence="7" id="KW-0969">Cilium</keyword>
<evidence type="ECO:0000256" key="8">
    <source>
        <dbReference type="ARBA" id="ARBA00023273"/>
    </source>
</evidence>
<evidence type="ECO:0000256" key="9">
    <source>
        <dbReference type="ARBA" id="ARBA00031593"/>
    </source>
</evidence>
<dbReference type="InterPro" id="IPR023379">
    <property type="entry name" value="BART_dom"/>
</dbReference>
<evidence type="ECO:0000256" key="1">
    <source>
        <dbReference type="ARBA" id="ARBA00004138"/>
    </source>
</evidence>
<sequence length="323" mass="37013">MPKSESKCSETDDDDDSFVTTPRVHDTVASFAQHCLSDRFARATEDFERRHCSKFENWDPDAEQDLTFTDLHRQYCELLESLMEDFLREEDVDSHELLEMLAQSADDKRLAEFLPQIILNTEYVHFAAQMKGLSNEQRDMEAAGRAAAEAADSGTNLSGVYYLDPDRPFDKKGFGEYVSYIGAPWVFRKLISTTAAQIRDVIVTHTDTHLTITHHMRFFGTKINNVALDGVVRESTTPWRVQLHQFAEFDEDRQACVVTTGTKDNPHPALGEGGKVEHVFLNKEPHEDGRRRFSWQQHVFMPTKDLHHVAEMEFIEQASGSRK</sequence>
<evidence type="ECO:0000256" key="6">
    <source>
        <dbReference type="ARBA" id="ARBA00023054"/>
    </source>
</evidence>
<dbReference type="InterPro" id="IPR038888">
    <property type="entry name" value="CFAP36"/>
</dbReference>
<dbReference type="Gene3D" id="1.20.1520.10">
    <property type="entry name" value="ADP-ribosylation factor-like 2-binding protein, domain"/>
    <property type="match status" value="1"/>
</dbReference>
<evidence type="ECO:0000256" key="4">
    <source>
        <dbReference type="ARBA" id="ARBA00021815"/>
    </source>
</evidence>
<gene>
    <name evidence="11" type="ORF">TeGR_g7713</name>
</gene>
<keyword evidence="6" id="KW-0175">Coiled coil</keyword>
<evidence type="ECO:0000256" key="2">
    <source>
        <dbReference type="ARBA" id="ARBA00004496"/>
    </source>
</evidence>
<evidence type="ECO:0000259" key="10">
    <source>
        <dbReference type="Pfam" id="PF11527"/>
    </source>
</evidence>
<keyword evidence="12" id="KW-1185">Reference proteome</keyword>
<protein>
    <recommendedName>
        <fullName evidence="4">Cilia- and flagella-associated protein 36</fullName>
    </recommendedName>
    <alternativeName>
        <fullName evidence="9">Coiled-coil domain-containing protein 104</fullName>
    </alternativeName>
</protein>
<dbReference type="PANTHER" id="PTHR21532">
    <property type="entry name" value="PHOSPHODIESTERASE HL"/>
    <property type="match status" value="1"/>
</dbReference>
<evidence type="ECO:0000256" key="7">
    <source>
        <dbReference type="ARBA" id="ARBA00023069"/>
    </source>
</evidence>
<dbReference type="InterPro" id="IPR042541">
    <property type="entry name" value="BART_sf"/>
</dbReference>
<dbReference type="EMBL" id="BRYB01001759">
    <property type="protein sequence ID" value="GMI33054.1"/>
    <property type="molecule type" value="Genomic_DNA"/>
</dbReference>
<name>A0ABQ6MUP2_9STRA</name>
<feature type="domain" description="BART" evidence="10">
    <location>
        <begin position="27"/>
        <end position="131"/>
    </location>
</feature>
<comment type="similarity">
    <text evidence="3">Belongs to the CFAP36 family.</text>
</comment>
<comment type="caution">
    <text evidence="11">The sequence shown here is derived from an EMBL/GenBank/DDBJ whole genome shotgun (WGS) entry which is preliminary data.</text>
</comment>
<proteinExistence type="inferred from homology"/>
<keyword evidence="5" id="KW-0963">Cytoplasm</keyword>
<reference evidence="11 12" key="1">
    <citation type="journal article" date="2023" name="Commun. Biol.">
        <title>Genome analysis of Parmales, the sister group of diatoms, reveals the evolutionary specialization of diatoms from phago-mixotrophs to photoautotrophs.</title>
        <authorList>
            <person name="Ban H."/>
            <person name="Sato S."/>
            <person name="Yoshikawa S."/>
            <person name="Yamada K."/>
            <person name="Nakamura Y."/>
            <person name="Ichinomiya M."/>
            <person name="Sato N."/>
            <person name="Blanc-Mathieu R."/>
            <person name="Endo H."/>
            <person name="Kuwata A."/>
            <person name="Ogata H."/>
        </authorList>
    </citation>
    <scope>NUCLEOTIDE SEQUENCE [LARGE SCALE GENOMIC DNA]</scope>
</reference>
<organism evidence="11 12">
    <name type="scientific">Tetraparma gracilis</name>
    <dbReference type="NCBI Taxonomy" id="2962635"/>
    <lineage>
        <taxon>Eukaryota</taxon>
        <taxon>Sar</taxon>
        <taxon>Stramenopiles</taxon>
        <taxon>Ochrophyta</taxon>
        <taxon>Bolidophyceae</taxon>
        <taxon>Parmales</taxon>
        <taxon>Triparmaceae</taxon>
        <taxon>Tetraparma</taxon>
    </lineage>
</organism>
<dbReference type="Pfam" id="PF11527">
    <property type="entry name" value="ARL2_Bind_BART"/>
    <property type="match status" value="1"/>
</dbReference>
<keyword evidence="8" id="KW-0966">Cell projection</keyword>
<dbReference type="Proteomes" id="UP001165060">
    <property type="component" value="Unassembled WGS sequence"/>
</dbReference>